<proteinExistence type="predicted"/>
<keyword evidence="2" id="KW-1133">Transmembrane helix</keyword>
<feature type="compositionally biased region" description="Low complexity" evidence="1">
    <location>
        <begin position="296"/>
        <end position="328"/>
    </location>
</feature>
<organism evidence="3 4">
    <name type="scientific">Acrocarpospora corrugata</name>
    <dbReference type="NCBI Taxonomy" id="35763"/>
    <lineage>
        <taxon>Bacteria</taxon>
        <taxon>Bacillati</taxon>
        <taxon>Actinomycetota</taxon>
        <taxon>Actinomycetes</taxon>
        <taxon>Streptosporangiales</taxon>
        <taxon>Streptosporangiaceae</taxon>
        <taxon>Acrocarpospora</taxon>
    </lineage>
</organism>
<reference evidence="3 4" key="1">
    <citation type="submission" date="2019-10" db="EMBL/GenBank/DDBJ databases">
        <title>Whole genome shotgun sequence of Acrocarpospora corrugata NBRC 13972.</title>
        <authorList>
            <person name="Ichikawa N."/>
            <person name="Kimura A."/>
            <person name="Kitahashi Y."/>
            <person name="Komaki H."/>
            <person name="Oguchi A."/>
        </authorList>
    </citation>
    <scope>NUCLEOTIDE SEQUENCE [LARGE SCALE GENOMIC DNA]</scope>
    <source>
        <strain evidence="3 4">NBRC 13972</strain>
    </source>
</reference>
<keyword evidence="2" id="KW-0812">Transmembrane</keyword>
<evidence type="ECO:0000313" key="3">
    <source>
        <dbReference type="EMBL" id="GES01034.1"/>
    </source>
</evidence>
<feature type="compositionally biased region" description="Pro residues" evidence="1">
    <location>
        <begin position="95"/>
        <end position="122"/>
    </location>
</feature>
<feature type="compositionally biased region" description="Pro residues" evidence="1">
    <location>
        <begin position="329"/>
        <end position="348"/>
    </location>
</feature>
<protein>
    <submittedName>
        <fullName evidence="3">Uncharacterized protein</fullName>
    </submittedName>
</protein>
<keyword evidence="4" id="KW-1185">Reference proteome</keyword>
<name>A0A5M3VX79_9ACTN</name>
<feature type="transmembrane region" description="Helical" evidence="2">
    <location>
        <begin position="471"/>
        <end position="493"/>
    </location>
</feature>
<accession>A0A5M3VX79</accession>
<feature type="compositionally biased region" description="Low complexity" evidence="1">
    <location>
        <begin position="396"/>
        <end position="415"/>
    </location>
</feature>
<feature type="region of interest" description="Disordered" evidence="1">
    <location>
        <begin position="499"/>
        <end position="540"/>
    </location>
</feature>
<gene>
    <name evidence="3" type="ORF">Acor_30980</name>
</gene>
<evidence type="ECO:0000256" key="1">
    <source>
        <dbReference type="SAM" id="MobiDB-lite"/>
    </source>
</evidence>
<dbReference type="AlphaFoldDB" id="A0A5M3VX79"/>
<comment type="caution">
    <text evidence="3">The sequence shown here is derived from an EMBL/GenBank/DDBJ whole genome shotgun (WGS) entry which is preliminary data.</text>
</comment>
<evidence type="ECO:0000256" key="2">
    <source>
        <dbReference type="SAM" id="Phobius"/>
    </source>
</evidence>
<dbReference type="EMBL" id="BLAD01000048">
    <property type="protein sequence ID" value="GES01034.1"/>
    <property type="molecule type" value="Genomic_DNA"/>
</dbReference>
<sequence>MTAGVPFLYPHLVANSVDPGSGPDFRETDLPMQDPPTDPTGEQFRGAFSGFAAVPPGSHEIMPGAPNSGMNSGGTMPSEQNESQRAAARGGGWPEVPPAWPDVPPASGPPPGRPFQEPPPADPYGQRPYRTGEHPVLPPPLNEYDQQPRVGRGGTDPFGRPVYRDPQAGPPQEPQHSREPQPRDFQMREPWEQPREQQFRDPQQHDQQFRQPPDRRPREPEHPAPDPFSTGSFGVPQFEQAPPRHGNRPPEPPYPEPQYSGPQHTGPQQTGPQHLGPQHTGPQYPGPQQPGPQHPGPQQSGPQHMGPQHPGPQQTGPQHMGPQHTGPQHPGPQQPGPQQPGPQQPGPRDPQTFGMVSPQAFGTGETPLYRAESAAPPQQAPPASYNGPQTGEHGVPQFPMAAQRPPQAPPQQQHPHSPGEDPYKPFVTAGQISGPKTPPAHRQQELWNTVFGENYQAIDEYDDEEERGRPIWLFALAGSVLLALIGALLWAFLAGPLAGEDTSPSQPATTAKPSPSKSGAAQPAAQSGLPVYEGTPSPVQGRITDAAAHVSVPQLGGQWKADLDEQTIQSTYGYVTRQFVNAGLTTKGKPQFAQVMTGPLAQDLAAKFTTADDLRPVLSAVVLKARQNIFPKGNKVAKVGQQKLKGGIGQLAAYKVSDDGGTTLVVVAAVNTGAPLPSIVYMQVPDIKDDLLPDVNTVFKSIKVAN</sequence>
<dbReference type="Proteomes" id="UP000334990">
    <property type="component" value="Unassembled WGS sequence"/>
</dbReference>
<evidence type="ECO:0000313" key="4">
    <source>
        <dbReference type="Proteomes" id="UP000334990"/>
    </source>
</evidence>
<feature type="compositionally biased region" description="Polar residues" evidence="1">
    <location>
        <begin position="502"/>
        <end position="519"/>
    </location>
</feature>
<keyword evidence="2" id="KW-0472">Membrane</keyword>
<feature type="compositionally biased region" description="Polar residues" evidence="1">
    <location>
        <begin position="68"/>
        <end position="84"/>
    </location>
</feature>
<feature type="region of interest" description="Disordered" evidence="1">
    <location>
        <begin position="13"/>
        <end position="441"/>
    </location>
</feature>
<feature type="compositionally biased region" description="Low complexity" evidence="1">
    <location>
        <begin position="257"/>
        <end position="283"/>
    </location>
</feature>
<feature type="compositionally biased region" description="Pro residues" evidence="1">
    <location>
        <begin position="284"/>
        <end position="295"/>
    </location>
</feature>
<feature type="compositionally biased region" description="Basic and acidic residues" evidence="1">
    <location>
        <begin position="175"/>
        <end position="224"/>
    </location>
</feature>
<feature type="compositionally biased region" description="Low complexity" evidence="1">
    <location>
        <begin position="374"/>
        <end position="383"/>
    </location>
</feature>